<keyword evidence="5 7" id="KW-0408">Iron</keyword>
<dbReference type="PROSITE" id="PS00086">
    <property type="entry name" value="CYTOCHROME_P450"/>
    <property type="match status" value="1"/>
</dbReference>
<dbReference type="GO" id="GO:0020037">
    <property type="term" value="F:heme binding"/>
    <property type="evidence" value="ECO:0007669"/>
    <property type="project" value="InterPro"/>
</dbReference>
<keyword evidence="2 7" id="KW-0349">Heme</keyword>
<dbReference type="RefSeq" id="WP_145092433.1">
    <property type="nucleotide sequence ID" value="NZ_CP036274.1"/>
</dbReference>
<dbReference type="SUPFAM" id="SSF48264">
    <property type="entry name" value="Cytochrome P450"/>
    <property type="match status" value="1"/>
</dbReference>
<dbReference type="InterPro" id="IPR001128">
    <property type="entry name" value="Cyt_P450"/>
</dbReference>
<evidence type="ECO:0000313" key="9">
    <source>
        <dbReference type="Proteomes" id="UP000315017"/>
    </source>
</evidence>
<proteinExistence type="inferred from homology"/>
<dbReference type="GO" id="GO:0016705">
    <property type="term" value="F:oxidoreductase activity, acting on paired donors, with incorporation or reduction of molecular oxygen"/>
    <property type="evidence" value="ECO:0007669"/>
    <property type="project" value="InterPro"/>
</dbReference>
<evidence type="ECO:0000256" key="3">
    <source>
        <dbReference type="ARBA" id="ARBA00022723"/>
    </source>
</evidence>
<reference evidence="8 9" key="1">
    <citation type="submission" date="2019-02" db="EMBL/GenBank/DDBJ databases">
        <title>Deep-cultivation of Planctomycetes and their phenomic and genomic characterization uncovers novel biology.</title>
        <authorList>
            <person name="Wiegand S."/>
            <person name="Jogler M."/>
            <person name="Boedeker C."/>
            <person name="Pinto D."/>
            <person name="Vollmers J."/>
            <person name="Rivas-Marin E."/>
            <person name="Kohn T."/>
            <person name="Peeters S.H."/>
            <person name="Heuer A."/>
            <person name="Rast P."/>
            <person name="Oberbeckmann S."/>
            <person name="Bunk B."/>
            <person name="Jeske O."/>
            <person name="Meyerdierks A."/>
            <person name="Storesund J.E."/>
            <person name="Kallscheuer N."/>
            <person name="Luecker S."/>
            <person name="Lage O.M."/>
            <person name="Pohl T."/>
            <person name="Merkel B.J."/>
            <person name="Hornburger P."/>
            <person name="Mueller R.-W."/>
            <person name="Bruemmer F."/>
            <person name="Labrenz M."/>
            <person name="Spormann A.M."/>
            <person name="Op den Camp H."/>
            <person name="Overmann J."/>
            <person name="Amann R."/>
            <person name="Jetten M.S.M."/>
            <person name="Mascher T."/>
            <person name="Medema M.H."/>
            <person name="Devos D.P."/>
            <person name="Kaster A.-K."/>
            <person name="Ovreas L."/>
            <person name="Rohde M."/>
            <person name="Galperin M.Y."/>
            <person name="Jogler C."/>
        </authorList>
    </citation>
    <scope>NUCLEOTIDE SEQUENCE [LARGE SCALE GENOMIC DNA]</scope>
    <source>
        <strain evidence="8 9">ETA_A8</strain>
    </source>
</reference>
<dbReference type="InterPro" id="IPR017972">
    <property type="entry name" value="Cyt_P450_CS"/>
</dbReference>
<dbReference type="InterPro" id="IPR002397">
    <property type="entry name" value="Cyt_P450_B"/>
</dbReference>
<dbReference type="AlphaFoldDB" id="A0A517YFV8"/>
<accession>A0A517YFV8</accession>
<dbReference type="KEGG" id="aagg:ETAA8_42170"/>
<organism evidence="8 9">
    <name type="scientific">Anatilimnocola aggregata</name>
    <dbReference type="NCBI Taxonomy" id="2528021"/>
    <lineage>
        <taxon>Bacteria</taxon>
        <taxon>Pseudomonadati</taxon>
        <taxon>Planctomycetota</taxon>
        <taxon>Planctomycetia</taxon>
        <taxon>Pirellulales</taxon>
        <taxon>Pirellulaceae</taxon>
        <taxon>Anatilimnocola</taxon>
    </lineage>
</organism>
<dbReference type="FunFam" id="1.10.630.10:FF:000018">
    <property type="entry name" value="Cytochrome P450 monooxygenase"/>
    <property type="match status" value="1"/>
</dbReference>
<sequence>MCKNIQLLNDDFLQDPYRDYAHVREECPVYWHEATAYWWLTRYDDVHFALRQPQFKSARLHALFDGIAPERLSRFTPLTRLLESRLLLTDGANHQRLRSLISTAFAPRHMDLIRPVIRQVIEDLLGEMQGRTSVEFIREFADPLPSRVITRILGLPAEHYEQFKSWTNDIYQFMGVSPVDRTTRAEIASTAAVEIERYLDRQLDDCAVGGGPNLLSVLKSASEAGERLSRTEIIANVVGLLNAGHETTTNLLGNGMYLLLTHAEQAQLLSHDRSLWPSFVEEVLRYESPVQIIARQLSEATEMHGVPLPAGANVLLFLGAANRDPRLFWQANQFDIQRQGARHLAFGFGPHFCIGAALARMITVEAFACLSKVWRSPRLAVTPRWRSYPVFRGLVDLQLHVTWQ</sequence>
<dbReference type="PANTHER" id="PTHR46696">
    <property type="entry name" value="P450, PUTATIVE (EUROFUNG)-RELATED"/>
    <property type="match status" value="1"/>
</dbReference>
<dbReference type="GO" id="GO:0004497">
    <property type="term" value="F:monooxygenase activity"/>
    <property type="evidence" value="ECO:0007669"/>
    <property type="project" value="UniProtKB-KW"/>
</dbReference>
<dbReference type="EC" id="1.14.-.-" evidence="8"/>
<dbReference type="InterPro" id="IPR036396">
    <property type="entry name" value="Cyt_P450_sf"/>
</dbReference>
<dbReference type="OrthoDB" id="9801155at2"/>
<keyword evidence="3 7" id="KW-0479">Metal-binding</keyword>
<keyword evidence="4 7" id="KW-0560">Oxidoreductase</keyword>
<gene>
    <name evidence="8" type="ORF">ETAA8_42170</name>
</gene>
<protein>
    <submittedName>
        <fullName evidence="8">Cytochrome P450 107B1</fullName>
        <ecNumber evidence="8">1.14.-.-</ecNumber>
    </submittedName>
</protein>
<evidence type="ECO:0000313" key="8">
    <source>
        <dbReference type="EMBL" id="QDU29110.1"/>
    </source>
</evidence>
<dbReference type="PRINTS" id="PR00359">
    <property type="entry name" value="BP450"/>
</dbReference>
<dbReference type="PANTHER" id="PTHR46696:SF1">
    <property type="entry name" value="CYTOCHROME P450 YJIB-RELATED"/>
    <property type="match status" value="1"/>
</dbReference>
<dbReference type="EMBL" id="CP036274">
    <property type="protein sequence ID" value="QDU29110.1"/>
    <property type="molecule type" value="Genomic_DNA"/>
</dbReference>
<keyword evidence="6 7" id="KW-0503">Monooxygenase</keyword>
<evidence type="ECO:0000256" key="4">
    <source>
        <dbReference type="ARBA" id="ARBA00023002"/>
    </source>
</evidence>
<dbReference type="GO" id="GO:0005506">
    <property type="term" value="F:iron ion binding"/>
    <property type="evidence" value="ECO:0007669"/>
    <property type="project" value="InterPro"/>
</dbReference>
<evidence type="ECO:0000256" key="1">
    <source>
        <dbReference type="ARBA" id="ARBA00010617"/>
    </source>
</evidence>
<evidence type="ECO:0000256" key="2">
    <source>
        <dbReference type="ARBA" id="ARBA00022617"/>
    </source>
</evidence>
<evidence type="ECO:0000256" key="7">
    <source>
        <dbReference type="RuleBase" id="RU000461"/>
    </source>
</evidence>
<evidence type="ECO:0000256" key="6">
    <source>
        <dbReference type="ARBA" id="ARBA00023033"/>
    </source>
</evidence>
<evidence type="ECO:0000256" key="5">
    <source>
        <dbReference type="ARBA" id="ARBA00023004"/>
    </source>
</evidence>
<dbReference type="CDD" id="cd20625">
    <property type="entry name" value="CYP164-like"/>
    <property type="match status" value="1"/>
</dbReference>
<keyword evidence="9" id="KW-1185">Reference proteome</keyword>
<dbReference type="PRINTS" id="PR00385">
    <property type="entry name" value="P450"/>
</dbReference>
<dbReference type="Proteomes" id="UP000315017">
    <property type="component" value="Chromosome"/>
</dbReference>
<name>A0A517YFV8_9BACT</name>
<dbReference type="Gene3D" id="1.10.630.10">
    <property type="entry name" value="Cytochrome P450"/>
    <property type="match status" value="1"/>
</dbReference>
<comment type="similarity">
    <text evidence="1 7">Belongs to the cytochrome P450 family.</text>
</comment>
<dbReference type="Pfam" id="PF00067">
    <property type="entry name" value="p450"/>
    <property type="match status" value="1"/>
</dbReference>